<dbReference type="GeneID" id="26907905"/>
<protein>
    <submittedName>
        <fullName evidence="3">Uncharacterized protein</fullName>
    </submittedName>
</protein>
<dbReference type="RefSeq" id="XP_015655259.1">
    <property type="nucleotide sequence ID" value="XM_015806337.1"/>
</dbReference>
<dbReference type="RefSeq" id="XP_015655255.1">
    <property type="nucleotide sequence ID" value="XM_015806333.1"/>
</dbReference>
<dbReference type="EMBL" id="LGTL01000019">
    <property type="protein sequence ID" value="KPA76828.1"/>
    <property type="molecule type" value="Genomic_DNA"/>
</dbReference>
<dbReference type="VEuPathDB" id="TriTrypDB:LpyrH10_19_1790"/>
<sequence>MIIRDAINTTLHRIPWMTFCAWRLPVAGCWLLVAGCARGVCAAPSGQDDAVTAVALCPIGGARRRGELPVCVVFCVLCAECVCDDVQSLRNTQVAEPRLCAPIELLYFLGEQSLMCLLRGCCRCSLDLWYALCGDADADKSILTPMRSCTALLPAVRTRR</sequence>
<dbReference type="VEuPathDB" id="TriTrypDB:LpyrH10_19_1730"/>
<evidence type="ECO:0000313" key="6">
    <source>
        <dbReference type="EMBL" id="KPA76824.1"/>
    </source>
</evidence>
<dbReference type="RefSeq" id="XP_015655261.1">
    <property type="nucleotide sequence ID" value="XM_015806339.1"/>
</dbReference>
<dbReference type="Proteomes" id="UP000037923">
    <property type="component" value="Unassembled WGS sequence"/>
</dbReference>
<evidence type="ECO:0000313" key="3">
    <source>
        <dbReference type="EMBL" id="KPA76818.1"/>
    </source>
</evidence>
<dbReference type="GeneID" id="26907915"/>
<dbReference type="GeneID" id="26907909"/>
<keyword evidence="1" id="KW-0732">Signal</keyword>
<dbReference type="VEuPathDB" id="TriTrypDB:LpyrH10_19_1750"/>
<dbReference type="VEuPathDB" id="TriTrypDB:LpyrH10_19_1770"/>
<dbReference type="RefSeq" id="XP_015655267.1">
    <property type="nucleotide sequence ID" value="XM_015806345.1"/>
</dbReference>
<dbReference type="GeneID" id="26907911"/>
<dbReference type="VEuPathDB" id="TriTrypDB:LpyrH10_19_1830"/>
<keyword evidence="10" id="KW-1185">Reference proteome</keyword>
<comment type="caution">
    <text evidence="3">The sequence shown here is derived from an EMBL/GenBank/DDBJ whole genome shotgun (WGS) entry which is preliminary data.</text>
</comment>
<dbReference type="RefSeq" id="XP_015655265.1">
    <property type="nucleotide sequence ID" value="XM_015806343.1"/>
</dbReference>
<dbReference type="RefSeq" id="XP_015655263.1">
    <property type="nucleotide sequence ID" value="XM_015806341.1"/>
</dbReference>
<dbReference type="EMBL" id="LGTL01000019">
    <property type="protein sequence ID" value="KPA76818.1"/>
    <property type="molecule type" value="Genomic_DNA"/>
</dbReference>
<dbReference type="RefSeq" id="XP_015655257.1">
    <property type="nucleotide sequence ID" value="XM_015806335.1"/>
</dbReference>
<evidence type="ECO:0000313" key="7">
    <source>
        <dbReference type="EMBL" id="KPA76826.1"/>
    </source>
</evidence>
<organism evidence="3 10">
    <name type="scientific">Leptomonas pyrrhocoris</name>
    <name type="common">Firebug parasite</name>
    <dbReference type="NCBI Taxonomy" id="157538"/>
    <lineage>
        <taxon>Eukaryota</taxon>
        <taxon>Discoba</taxon>
        <taxon>Euglenozoa</taxon>
        <taxon>Kinetoplastea</taxon>
        <taxon>Metakinetoplastina</taxon>
        <taxon>Trypanosomatida</taxon>
        <taxon>Trypanosomatidae</taxon>
        <taxon>Leishmaniinae</taxon>
        <taxon>Leptomonas</taxon>
    </lineage>
</organism>
<dbReference type="EMBL" id="LGTL01000019">
    <property type="protein sequence ID" value="KPA76826.1"/>
    <property type="molecule type" value="Genomic_DNA"/>
</dbReference>
<dbReference type="GeneID" id="26907913"/>
<reference evidence="3 10" key="1">
    <citation type="submission" date="2015-07" db="EMBL/GenBank/DDBJ databases">
        <title>High-quality genome of monoxenous trypanosomatid Leptomonas pyrrhocoris.</title>
        <authorList>
            <person name="Flegontov P."/>
            <person name="Butenko A."/>
            <person name="Firsov S."/>
            <person name="Vlcek C."/>
            <person name="Logacheva M.D."/>
            <person name="Field M."/>
            <person name="Filatov D."/>
            <person name="Flegontova O."/>
            <person name="Gerasimov E."/>
            <person name="Jackson A.P."/>
            <person name="Kelly S."/>
            <person name="Opperdoes F."/>
            <person name="O'Reilly A."/>
            <person name="Votypka J."/>
            <person name="Yurchenko V."/>
            <person name="Lukes J."/>
        </authorList>
    </citation>
    <scope>NUCLEOTIDE SEQUENCE [LARGE SCALE GENOMIC DNA]</scope>
    <source>
        <strain evidence="3">H10</strain>
    </source>
</reference>
<dbReference type="EMBL" id="LGTL01000019">
    <property type="protein sequence ID" value="KPA76830.1"/>
    <property type="molecule type" value="Genomic_DNA"/>
</dbReference>
<evidence type="ECO:0000313" key="4">
    <source>
        <dbReference type="EMBL" id="KPA76820.1"/>
    </source>
</evidence>
<dbReference type="VEuPathDB" id="TriTrypDB:LpyrH10_19_1810"/>
<dbReference type="VEuPathDB" id="TriTrypDB:LpyrH10_19_1710"/>
<dbReference type="GeneID" id="26907919"/>
<evidence type="ECO:0000256" key="1">
    <source>
        <dbReference type="SAM" id="SignalP"/>
    </source>
</evidence>
<evidence type="ECO:0000313" key="2">
    <source>
        <dbReference type="EMBL" id="KPA76816.1"/>
    </source>
</evidence>
<evidence type="ECO:0000313" key="10">
    <source>
        <dbReference type="Proteomes" id="UP000037923"/>
    </source>
</evidence>
<dbReference type="AlphaFoldDB" id="A0A0N0DT07"/>
<evidence type="ECO:0000313" key="8">
    <source>
        <dbReference type="EMBL" id="KPA76828.1"/>
    </source>
</evidence>
<dbReference type="EMBL" id="LGTL01000019">
    <property type="protein sequence ID" value="KPA76822.1"/>
    <property type="molecule type" value="Genomic_DNA"/>
</dbReference>
<dbReference type="VEuPathDB" id="TriTrypDB:LpyrH10_19_1850"/>
<dbReference type="EMBL" id="LGTL01000019">
    <property type="protein sequence ID" value="KPA76824.1"/>
    <property type="molecule type" value="Genomic_DNA"/>
</dbReference>
<gene>
    <name evidence="2" type="ORF">ABB37_07620</name>
    <name evidence="3" type="ORF">ABB37_07622</name>
    <name evidence="4" type="ORF">ABB37_07624</name>
    <name evidence="5" type="ORF">ABB37_07626</name>
    <name evidence="6" type="ORF">ABB37_07628</name>
    <name evidence="7" type="ORF">ABB37_07630</name>
    <name evidence="8" type="ORF">ABB37_07632</name>
    <name evidence="9" type="ORF">ABB37_07634</name>
</gene>
<feature type="chain" id="PRO_5007418597" evidence="1">
    <location>
        <begin position="43"/>
        <end position="160"/>
    </location>
</feature>
<dbReference type="EMBL" id="LGTL01000019">
    <property type="protein sequence ID" value="KPA76816.1"/>
    <property type="molecule type" value="Genomic_DNA"/>
</dbReference>
<accession>A0A0N0DT07</accession>
<evidence type="ECO:0000313" key="9">
    <source>
        <dbReference type="EMBL" id="KPA76830.1"/>
    </source>
</evidence>
<proteinExistence type="predicted"/>
<dbReference type="EMBL" id="LGTL01000019">
    <property type="protein sequence ID" value="KPA76820.1"/>
    <property type="molecule type" value="Genomic_DNA"/>
</dbReference>
<dbReference type="GeneID" id="26907907"/>
<feature type="signal peptide" evidence="1">
    <location>
        <begin position="1"/>
        <end position="42"/>
    </location>
</feature>
<evidence type="ECO:0000313" key="5">
    <source>
        <dbReference type="EMBL" id="KPA76822.1"/>
    </source>
</evidence>
<dbReference type="GeneID" id="26907917"/>
<dbReference type="RefSeq" id="XP_015655269.1">
    <property type="nucleotide sequence ID" value="XM_015806347.1"/>
</dbReference>
<name>A0A0N0DT07_LEPPY</name>